<evidence type="ECO:0000256" key="2">
    <source>
        <dbReference type="ARBA" id="ARBA00023125"/>
    </source>
</evidence>
<reference evidence="6 7" key="1">
    <citation type="submission" date="2016-10" db="EMBL/GenBank/DDBJ databases">
        <authorList>
            <person name="de Groot N.N."/>
        </authorList>
    </citation>
    <scope>NUCLEOTIDE SEQUENCE [LARGE SCALE GENOMIC DNA]</scope>
    <source>
        <strain evidence="6 7">DSM 22024</strain>
    </source>
</reference>
<name>A0A1H1NNA4_9ACTN</name>
<proteinExistence type="predicted"/>
<dbReference type="PANTHER" id="PTHR30055:SF234">
    <property type="entry name" value="HTH-TYPE TRANSCRIPTIONAL REGULATOR BETI"/>
    <property type="match status" value="1"/>
</dbReference>
<feature type="DNA-binding region" description="H-T-H motif" evidence="4">
    <location>
        <begin position="24"/>
        <end position="43"/>
    </location>
</feature>
<dbReference type="RefSeq" id="WP_157728270.1">
    <property type="nucleotide sequence ID" value="NZ_LT629732.1"/>
</dbReference>
<dbReference type="InterPro" id="IPR001647">
    <property type="entry name" value="HTH_TetR"/>
</dbReference>
<dbReference type="GO" id="GO:0003700">
    <property type="term" value="F:DNA-binding transcription factor activity"/>
    <property type="evidence" value="ECO:0007669"/>
    <property type="project" value="TreeGrafter"/>
</dbReference>
<dbReference type="AlphaFoldDB" id="A0A1H1NNA4"/>
<keyword evidence="1" id="KW-0805">Transcription regulation</keyword>
<evidence type="ECO:0000256" key="3">
    <source>
        <dbReference type="ARBA" id="ARBA00023163"/>
    </source>
</evidence>
<evidence type="ECO:0000313" key="7">
    <source>
        <dbReference type="Proteomes" id="UP000198983"/>
    </source>
</evidence>
<dbReference type="SUPFAM" id="SSF46689">
    <property type="entry name" value="Homeodomain-like"/>
    <property type="match status" value="1"/>
</dbReference>
<organism evidence="6 7">
    <name type="scientific">Actinopolymorpha singaporensis</name>
    <dbReference type="NCBI Taxonomy" id="117157"/>
    <lineage>
        <taxon>Bacteria</taxon>
        <taxon>Bacillati</taxon>
        <taxon>Actinomycetota</taxon>
        <taxon>Actinomycetes</taxon>
        <taxon>Propionibacteriales</taxon>
        <taxon>Actinopolymorphaceae</taxon>
        <taxon>Actinopolymorpha</taxon>
    </lineage>
</organism>
<keyword evidence="7" id="KW-1185">Reference proteome</keyword>
<sequence>MDRTERVLAAAAELFVRFGVAKTTVDEIARAAGISKGAIYLEFQSKDALVEALVRHELRAYLRAAAARVLADEQGGRLSRIYHHCTAELLDRPFLRALYTRDVEVLGTRLRRNPPSASGPRLALSEGFVDRLRSAGLVRAEVDPAVLGHLMGVVSLGMIMIGPVRAGDETGPALLGQTLDLVADMFAATVDTPTGEGDVAAGKQAFLDLLGQIDGSLDMQAVTA</sequence>
<dbReference type="STRING" id="117157.SAMN04489717_1292"/>
<dbReference type="InterPro" id="IPR009057">
    <property type="entry name" value="Homeodomain-like_sf"/>
</dbReference>
<keyword evidence="2 4" id="KW-0238">DNA-binding</keyword>
<evidence type="ECO:0000313" key="6">
    <source>
        <dbReference type="EMBL" id="SDS00195.1"/>
    </source>
</evidence>
<dbReference type="PRINTS" id="PR00455">
    <property type="entry name" value="HTHTETR"/>
</dbReference>
<evidence type="ECO:0000256" key="4">
    <source>
        <dbReference type="PROSITE-ProRule" id="PRU00335"/>
    </source>
</evidence>
<evidence type="ECO:0000256" key="1">
    <source>
        <dbReference type="ARBA" id="ARBA00023015"/>
    </source>
</evidence>
<dbReference type="Proteomes" id="UP000198983">
    <property type="component" value="Chromosome I"/>
</dbReference>
<dbReference type="InterPro" id="IPR050109">
    <property type="entry name" value="HTH-type_TetR-like_transc_reg"/>
</dbReference>
<feature type="domain" description="HTH tetR-type" evidence="5">
    <location>
        <begin position="1"/>
        <end position="61"/>
    </location>
</feature>
<evidence type="ECO:0000259" key="5">
    <source>
        <dbReference type="PROSITE" id="PS50977"/>
    </source>
</evidence>
<dbReference type="PANTHER" id="PTHR30055">
    <property type="entry name" value="HTH-TYPE TRANSCRIPTIONAL REGULATOR RUTR"/>
    <property type="match status" value="1"/>
</dbReference>
<keyword evidence="3" id="KW-0804">Transcription</keyword>
<protein>
    <submittedName>
        <fullName evidence="6">DNA-binding transcriptional regulator, AcrR family</fullName>
    </submittedName>
</protein>
<dbReference type="Pfam" id="PF00440">
    <property type="entry name" value="TetR_N"/>
    <property type="match status" value="1"/>
</dbReference>
<accession>A0A1H1NNA4</accession>
<dbReference type="Gene3D" id="1.10.357.10">
    <property type="entry name" value="Tetracycline Repressor, domain 2"/>
    <property type="match status" value="1"/>
</dbReference>
<dbReference type="PROSITE" id="PS50977">
    <property type="entry name" value="HTH_TETR_2"/>
    <property type="match status" value="1"/>
</dbReference>
<dbReference type="OrthoDB" id="3682047at2"/>
<gene>
    <name evidence="6" type="ORF">SAMN04489717_1292</name>
</gene>
<dbReference type="EMBL" id="LT629732">
    <property type="protein sequence ID" value="SDS00195.1"/>
    <property type="molecule type" value="Genomic_DNA"/>
</dbReference>
<dbReference type="GO" id="GO:0000976">
    <property type="term" value="F:transcription cis-regulatory region binding"/>
    <property type="evidence" value="ECO:0007669"/>
    <property type="project" value="TreeGrafter"/>
</dbReference>